<dbReference type="EMBL" id="UZAM01007496">
    <property type="protein sequence ID" value="VDO99508.1"/>
    <property type="molecule type" value="Genomic_DNA"/>
</dbReference>
<reference evidence="3" key="1">
    <citation type="submission" date="2016-06" db="UniProtKB">
        <authorList>
            <consortium name="WormBaseParasite"/>
        </authorList>
    </citation>
    <scope>IDENTIFICATION</scope>
</reference>
<evidence type="ECO:0000313" key="1">
    <source>
        <dbReference type="EMBL" id="VDO99508.1"/>
    </source>
</evidence>
<gene>
    <name evidence="1" type="ORF">SBAD_LOCUS2957</name>
</gene>
<proteinExistence type="predicted"/>
<organism evidence="3">
    <name type="scientific">Soboliphyme baturini</name>
    <dbReference type="NCBI Taxonomy" id="241478"/>
    <lineage>
        <taxon>Eukaryota</taxon>
        <taxon>Metazoa</taxon>
        <taxon>Ecdysozoa</taxon>
        <taxon>Nematoda</taxon>
        <taxon>Enoplea</taxon>
        <taxon>Dorylaimia</taxon>
        <taxon>Dioctophymatida</taxon>
        <taxon>Dioctophymatoidea</taxon>
        <taxon>Soboliphymatidae</taxon>
        <taxon>Soboliphyme</taxon>
    </lineage>
</organism>
<name>A0A183IH62_9BILA</name>
<protein>
    <submittedName>
        <fullName evidence="1 3">Uncharacterized protein</fullName>
    </submittedName>
</protein>
<evidence type="ECO:0000313" key="2">
    <source>
        <dbReference type="Proteomes" id="UP000270296"/>
    </source>
</evidence>
<evidence type="ECO:0000313" key="3">
    <source>
        <dbReference type="WBParaSite" id="SBAD_0000309601-mRNA-1"/>
    </source>
</evidence>
<dbReference type="Proteomes" id="UP000270296">
    <property type="component" value="Unassembled WGS sequence"/>
</dbReference>
<sequence length="117" mass="13341">MTFSISDHNLAVGYNEDHFGERAPVPVKEPLTEERCNAKCRQMPNVEVEPDLRQRARATPQSMFNIYLRYYLNMPSTTLAIRKTNIRGSILRLDSTSTCAAAVLFVGYSYLCIEYTV</sequence>
<dbReference type="WBParaSite" id="SBAD_0000309601-mRNA-1">
    <property type="protein sequence ID" value="SBAD_0000309601-mRNA-1"/>
    <property type="gene ID" value="SBAD_0000309601"/>
</dbReference>
<keyword evidence="2" id="KW-1185">Reference proteome</keyword>
<dbReference type="AlphaFoldDB" id="A0A183IH62"/>
<reference evidence="1 2" key="2">
    <citation type="submission" date="2018-11" db="EMBL/GenBank/DDBJ databases">
        <authorList>
            <consortium name="Pathogen Informatics"/>
        </authorList>
    </citation>
    <scope>NUCLEOTIDE SEQUENCE [LARGE SCALE GENOMIC DNA]</scope>
</reference>
<accession>A0A183IH62</accession>